<organism evidence="2">
    <name type="scientific">Drosophila sechellia</name>
    <name type="common">Fruit fly</name>
    <dbReference type="NCBI Taxonomy" id="7238"/>
    <lineage>
        <taxon>Eukaryota</taxon>
        <taxon>Metazoa</taxon>
        <taxon>Ecdysozoa</taxon>
        <taxon>Arthropoda</taxon>
        <taxon>Hexapoda</taxon>
        <taxon>Insecta</taxon>
        <taxon>Pterygota</taxon>
        <taxon>Neoptera</taxon>
        <taxon>Endopterygota</taxon>
        <taxon>Diptera</taxon>
        <taxon>Brachycera</taxon>
        <taxon>Muscomorpha</taxon>
        <taxon>Ephydroidea</taxon>
        <taxon>Drosophilidae</taxon>
        <taxon>Drosophila</taxon>
        <taxon>Sophophora</taxon>
    </lineage>
</organism>
<proteinExistence type="predicted"/>
<accession>B4HP94</accession>
<evidence type="ECO:0000313" key="2">
    <source>
        <dbReference type="Proteomes" id="UP000001292"/>
    </source>
</evidence>
<dbReference type="GO" id="GO:0032053">
    <property type="term" value="P:ciliary basal body organization"/>
    <property type="evidence" value="ECO:0007669"/>
    <property type="project" value="EnsemblMetazoa"/>
</dbReference>
<dbReference type="GO" id="GO:0061823">
    <property type="term" value="C:ring centriole"/>
    <property type="evidence" value="ECO:0007669"/>
    <property type="project" value="EnsemblMetazoa"/>
</dbReference>
<dbReference type="PANTHER" id="PTHR31691">
    <property type="entry name" value="ROTATIN"/>
    <property type="match status" value="1"/>
</dbReference>
<keyword evidence="2" id="KW-1185">Reference proteome</keyword>
<name>B4HP94_DROSE</name>
<dbReference type="GO" id="GO:0007099">
    <property type="term" value="P:centriole replication"/>
    <property type="evidence" value="ECO:0007669"/>
    <property type="project" value="EnsemblMetazoa"/>
</dbReference>
<dbReference type="SUPFAM" id="SSF48371">
    <property type="entry name" value="ARM repeat"/>
    <property type="match status" value="1"/>
</dbReference>
<evidence type="ECO:0000313" key="1">
    <source>
        <dbReference type="EMBL" id="EDW47543.1"/>
    </source>
</evidence>
<dbReference type="EMBL" id="CH480816">
    <property type="protein sequence ID" value="EDW47543.1"/>
    <property type="molecule type" value="Genomic_DNA"/>
</dbReference>
<dbReference type="GO" id="GO:0010457">
    <property type="term" value="P:centriole-centriole cohesion"/>
    <property type="evidence" value="ECO:0007669"/>
    <property type="project" value="EnsemblMetazoa"/>
</dbReference>
<dbReference type="GO" id="GO:0005814">
    <property type="term" value="C:centriole"/>
    <property type="evidence" value="ECO:0007669"/>
    <property type="project" value="EnsemblMetazoa"/>
</dbReference>
<dbReference type="InterPro" id="IPR016024">
    <property type="entry name" value="ARM-type_fold"/>
</dbReference>
<dbReference type="Proteomes" id="UP000001292">
    <property type="component" value="Unassembled WGS sequence"/>
</dbReference>
<dbReference type="GO" id="GO:0036064">
    <property type="term" value="C:ciliary basal body"/>
    <property type="evidence" value="ECO:0007669"/>
    <property type="project" value="EnsemblMetazoa"/>
</dbReference>
<dbReference type="InterPro" id="IPR030791">
    <property type="entry name" value="Rotatin"/>
</dbReference>
<dbReference type="AlphaFoldDB" id="B4HP94"/>
<dbReference type="HOGENOM" id="CLU_381848_0_0_1"/>
<reference evidence="1 2" key="1">
    <citation type="journal article" date="2007" name="Nature">
        <title>Evolution of genes and genomes on the Drosophila phylogeny.</title>
        <authorList>
            <consortium name="Drosophila 12 Genomes Consortium"/>
            <person name="Clark A.G."/>
            <person name="Eisen M.B."/>
            <person name="Smith D.R."/>
            <person name="Bergman C.M."/>
            <person name="Oliver B."/>
            <person name="Markow T.A."/>
            <person name="Kaufman T.C."/>
            <person name="Kellis M."/>
            <person name="Gelbart W."/>
            <person name="Iyer V.N."/>
            <person name="Pollard D.A."/>
            <person name="Sackton T.B."/>
            <person name="Larracuente A.M."/>
            <person name="Singh N.D."/>
            <person name="Abad J.P."/>
            <person name="Abt D.N."/>
            <person name="Adryan B."/>
            <person name="Aguade M."/>
            <person name="Akashi H."/>
            <person name="Anderson W.W."/>
            <person name="Aquadro C.F."/>
            <person name="Ardell D.H."/>
            <person name="Arguello R."/>
            <person name="Artieri C.G."/>
            <person name="Barbash D.A."/>
            <person name="Barker D."/>
            <person name="Barsanti P."/>
            <person name="Batterham P."/>
            <person name="Batzoglou S."/>
            <person name="Begun D."/>
            <person name="Bhutkar A."/>
            <person name="Blanco E."/>
            <person name="Bosak S.A."/>
            <person name="Bradley R.K."/>
            <person name="Brand A.D."/>
            <person name="Brent M.R."/>
            <person name="Brooks A.N."/>
            <person name="Brown R.H."/>
            <person name="Butlin R.K."/>
            <person name="Caggese C."/>
            <person name="Calvi B.R."/>
            <person name="Bernardo de Carvalho A."/>
            <person name="Caspi A."/>
            <person name="Castrezana S."/>
            <person name="Celniker S.E."/>
            <person name="Chang J.L."/>
            <person name="Chapple C."/>
            <person name="Chatterji S."/>
            <person name="Chinwalla A."/>
            <person name="Civetta A."/>
            <person name="Clifton S.W."/>
            <person name="Comeron J.M."/>
            <person name="Costello J.C."/>
            <person name="Coyne J.A."/>
            <person name="Daub J."/>
            <person name="David R.G."/>
            <person name="Delcher A.L."/>
            <person name="Delehaunty K."/>
            <person name="Do C.B."/>
            <person name="Ebling H."/>
            <person name="Edwards K."/>
            <person name="Eickbush T."/>
            <person name="Evans J.D."/>
            <person name="Filipski A."/>
            <person name="Findeiss S."/>
            <person name="Freyhult E."/>
            <person name="Fulton L."/>
            <person name="Fulton R."/>
            <person name="Garcia A.C."/>
            <person name="Gardiner A."/>
            <person name="Garfield D.A."/>
            <person name="Garvin B.E."/>
            <person name="Gibson G."/>
            <person name="Gilbert D."/>
            <person name="Gnerre S."/>
            <person name="Godfrey J."/>
            <person name="Good R."/>
            <person name="Gotea V."/>
            <person name="Gravely B."/>
            <person name="Greenberg A.J."/>
            <person name="Griffiths-Jones S."/>
            <person name="Gross S."/>
            <person name="Guigo R."/>
            <person name="Gustafson E.A."/>
            <person name="Haerty W."/>
            <person name="Hahn M.W."/>
            <person name="Halligan D.L."/>
            <person name="Halpern A.L."/>
            <person name="Halter G.M."/>
            <person name="Han M.V."/>
            <person name="Heger A."/>
            <person name="Hillier L."/>
            <person name="Hinrichs A.S."/>
            <person name="Holmes I."/>
            <person name="Hoskins R.A."/>
            <person name="Hubisz M.J."/>
            <person name="Hultmark D."/>
            <person name="Huntley M.A."/>
            <person name="Jaffe D.B."/>
            <person name="Jagadeeshan S."/>
            <person name="Jeck W.R."/>
            <person name="Johnson J."/>
            <person name="Jones C.D."/>
            <person name="Jordan W.C."/>
            <person name="Karpen G.H."/>
            <person name="Kataoka E."/>
            <person name="Keightley P.D."/>
            <person name="Kheradpour P."/>
            <person name="Kirkness E.F."/>
            <person name="Koerich L.B."/>
            <person name="Kristiansen K."/>
            <person name="Kudrna D."/>
            <person name="Kulathinal R.J."/>
            <person name="Kumar S."/>
            <person name="Kwok R."/>
            <person name="Lander E."/>
            <person name="Langley C.H."/>
            <person name="Lapoint R."/>
            <person name="Lazzaro B.P."/>
            <person name="Lee S.J."/>
            <person name="Levesque L."/>
            <person name="Li R."/>
            <person name="Lin C.F."/>
            <person name="Lin M.F."/>
            <person name="Lindblad-Toh K."/>
            <person name="Llopart A."/>
            <person name="Long M."/>
            <person name="Low L."/>
            <person name="Lozovsky E."/>
            <person name="Lu J."/>
            <person name="Luo M."/>
            <person name="Machado C.A."/>
            <person name="Makalowski W."/>
            <person name="Marzo M."/>
            <person name="Matsuda M."/>
            <person name="Matzkin L."/>
            <person name="McAllister B."/>
            <person name="McBride C.S."/>
            <person name="McKernan B."/>
            <person name="McKernan K."/>
            <person name="Mendez-Lago M."/>
            <person name="Minx P."/>
            <person name="Mollenhauer M.U."/>
            <person name="Montooth K."/>
            <person name="Mount S.M."/>
            <person name="Mu X."/>
            <person name="Myers E."/>
            <person name="Negre B."/>
            <person name="Newfeld S."/>
            <person name="Nielsen R."/>
            <person name="Noor M.A."/>
            <person name="O'Grady P."/>
            <person name="Pachter L."/>
            <person name="Papaceit M."/>
            <person name="Parisi M.J."/>
            <person name="Parisi M."/>
            <person name="Parts L."/>
            <person name="Pedersen J.S."/>
            <person name="Pesole G."/>
            <person name="Phillippy A.M."/>
            <person name="Ponting C.P."/>
            <person name="Pop M."/>
            <person name="Porcelli D."/>
            <person name="Powell J.R."/>
            <person name="Prohaska S."/>
            <person name="Pruitt K."/>
            <person name="Puig M."/>
            <person name="Quesneville H."/>
            <person name="Ram K.R."/>
            <person name="Rand D."/>
            <person name="Rasmussen M.D."/>
            <person name="Reed L.K."/>
            <person name="Reenan R."/>
            <person name="Reily A."/>
            <person name="Remington K.A."/>
            <person name="Rieger T.T."/>
            <person name="Ritchie M.G."/>
            <person name="Robin C."/>
            <person name="Rogers Y.H."/>
            <person name="Rohde C."/>
            <person name="Rozas J."/>
            <person name="Rubenfield M.J."/>
            <person name="Ruiz A."/>
            <person name="Russo S."/>
            <person name="Salzberg S.L."/>
            <person name="Sanchez-Gracia A."/>
            <person name="Saranga D.J."/>
            <person name="Sato H."/>
            <person name="Schaeffer S.W."/>
            <person name="Schatz M.C."/>
            <person name="Schlenke T."/>
            <person name="Schwartz R."/>
            <person name="Segarra C."/>
            <person name="Singh R.S."/>
            <person name="Sirot L."/>
            <person name="Sirota M."/>
            <person name="Sisneros N.B."/>
            <person name="Smith C.D."/>
            <person name="Smith T.F."/>
            <person name="Spieth J."/>
            <person name="Stage D.E."/>
            <person name="Stark A."/>
            <person name="Stephan W."/>
            <person name="Strausberg R.L."/>
            <person name="Strempel S."/>
            <person name="Sturgill D."/>
            <person name="Sutton G."/>
            <person name="Sutton G.G."/>
            <person name="Tao W."/>
            <person name="Teichmann S."/>
            <person name="Tobari Y.N."/>
            <person name="Tomimura Y."/>
            <person name="Tsolas J.M."/>
            <person name="Valente V.L."/>
            <person name="Venter E."/>
            <person name="Venter J.C."/>
            <person name="Vicario S."/>
            <person name="Vieira F.G."/>
            <person name="Vilella A.J."/>
            <person name="Villasante A."/>
            <person name="Walenz B."/>
            <person name="Wang J."/>
            <person name="Wasserman M."/>
            <person name="Watts T."/>
            <person name="Wilson D."/>
            <person name="Wilson R.K."/>
            <person name="Wing R.A."/>
            <person name="Wolfner M.F."/>
            <person name="Wong A."/>
            <person name="Wong G.K."/>
            <person name="Wu C.I."/>
            <person name="Wu G."/>
            <person name="Yamamoto D."/>
            <person name="Yang H.P."/>
            <person name="Yang S.P."/>
            <person name="Yorke J.A."/>
            <person name="Yoshida K."/>
            <person name="Zdobnov E."/>
            <person name="Zhang P."/>
            <person name="Zhang Y."/>
            <person name="Zimin A.V."/>
            <person name="Baldwin J."/>
            <person name="Abdouelleil A."/>
            <person name="Abdulkadir J."/>
            <person name="Abebe A."/>
            <person name="Abera B."/>
            <person name="Abreu J."/>
            <person name="Acer S.C."/>
            <person name="Aftuck L."/>
            <person name="Alexander A."/>
            <person name="An P."/>
            <person name="Anderson E."/>
            <person name="Anderson S."/>
            <person name="Arachi H."/>
            <person name="Azer M."/>
            <person name="Bachantsang P."/>
            <person name="Barry A."/>
            <person name="Bayul T."/>
            <person name="Berlin A."/>
            <person name="Bessette D."/>
            <person name="Bloom T."/>
            <person name="Blye J."/>
            <person name="Boguslavskiy L."/>
            <person name="Bonnet C."/>
            <person name="Boukhgalter B."/>
            <person name="Bourzgui I."/>
            <person name="Brown A."/>
            <person name="Cahill P."/>
            <person name="Channer S."/>
            <person name="Cheshatsang Y."/>
            <person name="Chuda L."/>
            <person name="Citroen M."/>
            <person name="Collymore A."/>
            <person name="Cooke P."/>
            <person name="Costello M."/>
            <person name="D'Aco K."/>
            <person name="Daza R."/>
            <person name="De Haan G."/>
            <person name="DeGray S."/>
            <person name="DeMaso C."/>
            <person name="Dhargay N."/>
            <person name="Dooley K."/>
            <person name="Dooley E."/>
            <person name="Doricent M."/>
            <person name="Dorje P."/>
            <person name="Dorjee K."/>
            <person name="Dupes A."/>
            <person name="Elong R."/>
            <person name="Falk J."/>
            <person name="Farina A."/>
            <person name="Faro S."/>
            <person name="Ferguson D."/>
            <person name="Fisher S."/>
            <person name="Foley C.D."/>
            <person name="Franke A."/>
            <person name="Friedrich D."/>
            <person name="Gadbois L."/>
            <person name="Gearin G."/>
            <person name="Gearin C.R."/>
            <person name="Giannoukos G."/>
            <person name="Goode T."/>
            <person name="Graham J."/>
            <person name="Grandbois E."/>
            <person name="Grewal S."/>
            <person name="Gyaltsen K."/>
            <person name="Hafez N."/>
            <person name="Hagos B."/>
            <person name="Hall J."/>
            <person name="Henson C."/>
            <person name="Hollinger A."/>
            <person name="Honan T."/>
            <person name="Huard M.D."/>
            <person name="Hughes L."/>
            <person name="Hurhula B."/>
            <person name="Husby M.E."/>
            <person name="Kamat A."/>
            <person name="Kanga B."/>
            <person name="Kashin S."/>
            <person name="Khazanovich D."/>
            <person name="Kisner P."/>
            <person name="Lance K."/>
            <person name="Lara M."/>
            <person name="Lee W."/>
            <person name="Lennon N."/>
            <person name="Letendre F."/>
            <person name="LeVine R."/>
            <person name="Lipovsky A."/>
            <person name="Liu X."/>
            <person name="Liu J."/>
            <person name="Liu S."/>
            <person name="Lokyitsang T."/>
            <person name="Lokyitsang Y."/>
            <person name="Lubonja R."/>
            <person name="Lui A."/>
            <person name="MacDonald P."/>
            <person name="Magnisalis V."/>
            <person name="Maru K."/>
            <person name="Matthews C."/>
            <person name="McCusker W."/>
            <person name="McDonough S."/>
            <person name="Mehta T."/>
            <person name="Meldrim J."/>
            <person name="Meneus L."/>
            <person name="Mihai O."/>
            <person name="Mihalev A."/>
            <person name="Mihova T."/>
            <person name="Mittelman R."/>
            <person name="Mlenga V."/>
            <person name="Montmayeur A."/>
            <person name="Mulrain L."/>
            <person name="Navidi A."/>
            <person name="Naylor J."/>
            <person name="Negash T."/>
            <person name="Nguyen T."/>
            <person name="Nguyen N."/>
            <person name="Nicol R."/>
            <person name="Norbu C."/>
            <person name="Norbu N."/>
            <person name="Novod N."/>
            <person name="O'Neill B."/>
            <person name="Osman S."/>
            <person name="Markiewicz E."/>
            <person name="Oyono O.L."/>
            <person name="Patti C."/>
            <person name="Phunkhang P."/>
            <person name="Pierre F."/>
            <person name="Priest M."/>
            <person name="Raghuraman S."/>
            <person name="Rege F."/>
            <person name="Reyes R."/>
            <person name="Rise C."/>
            <person name="Rogov P."/>
            <person name="Ross K."/>
            <person name="Ryan E."/>
            <person name="Settipalli S."/>
            <person name="Shea T."/>
            <person name="Sherpa N."/>
            <person name="Shi L."/>
            <person name="Shih D."/>
            <person name="Sparrow T."/>
            <person name="Spaulding J."/>
            <person name="Stalker J."/>
            <person name="Stange-Thomann N."/>
            <person name="Stavropoulos S."/>
            <person name="Stone C."/>
            <person name="Strader C."/>
            <person name="Tesfaye S."/>
            <person name="Thomson T."/>
            <person name="Thoulutsang Y."/>
            <person name="Thoulutsang D."/>
            <person name="Topham K."/>
            <person name="Topping I."/>
            <person name="Tsamla T."/>
            <person name="Vassiliev H."/>
            <person name="Vo A."/>
            <person name="Wangchuk T."/>
            <person name="Wangdi T."/>
            <person name="Weiand M."/>
            <person name="Wilkinson J."/>
            <person name="Wilson A."/>
            <person name="Yadav S."/>
            <person name="Young G."/>
            <person name="Yu Q."/>
            <person name="Zembek L."/>
            <person name="Zhong D."/>
            <person name="Zimmer A."/>
            <person name="Zwirko Z."/>
            <person name="Jaffe D.B."/>
            <person name="Alvarez P."/>
            <person name="Brockman W."/>
            <person name="Butler J."/>
            <person name="Chin C."/>
            <person name="Gnerre S."/>
            <person name="Grabherr M."/>
            <person name="Kleber M."/>
            <person name="Mauceli E."/>
            <person name="MacCallum I."/>
        </authorList>
    </citation>
    <scope>NUCLEOTIDE SEQUENCE [LARGE SCALE GENOMIC DNA]</scope>
    <source>
        <strain evidence="2">Rob3c / Tucson 14021-0248.25</strain>
    </source>
</reference>
<dbReference type="GO" id="GO:0005813">
    <property type="term" value="C:centrosome"/>
    <property type="evidence" value="ECO:0007669"/>
    <property type="project" value="InterPro"/>
</dbReference>
<gene>
    <name evidence="1" type="primary">Dsec\GM21364</name>
    <name evidence="1" type="ORF">Dsec_GM21364</name>
</gene>
<dbReference type="PhylomeDB" id="B4HP94"/>
<dbReference type="PANTHER" id="PTHR31691:SF1">
    <property type="entry name" value="ROTATIN"/>
    <property type="match status" value="1"/>
</dbReference>
<sequence>MAHRVCQVPSSITLESMSSLDIRESLKIKMADLALIRSSNLSEQLGYQFIAAENCSKHEDLQKTVSVIQLYLVVLRNSISSTVAENLWKLINKYIRLAPGNEADEELYKSMLDLCVTCIRFSQQQAMDGLSYALETDHHHSFHLLLHDRQIPLDKLFLICQCIMQLLSNELNDDTMNWYGKIFMQLSTLAKTHFELRQLQHVRCMLCIMRFVSERNLKLSKPQLMRFTLSALSLVFTKAQAAGYNRSMLSELEQFELAYSDMPPDKEDIAKDGKQHFESNKEQAVSRYIDIDFSDYSDGNKQTPNHAIQATNAAIIIFHRLDQLFDCYYLPKTSNFLEHPVVGHVQVCEALGGLLKVSPWAVKAAGQTKLLAKVVHILDDFLNDEKIGNAAVYVKRVGPHKAHSIIGNLLVLINMLSQWHSSPTSDIIQTSMATSIAKILIRIWPWLSHSYQLKKVTVQLIMFLTEHSFEMCKQISLLQSGHAQSLLHLMARVADFETTKKEIPNKEPSLNMVPALRVMVNCCCCVEGRQSLSKMNLLDMFDTILPANPGPTHPKVRPPVLIAWLGFWEVFSRYDVGGKACHLQSLINTIRRNPPLSRKRILCLRILRNMCFFNGNRPRLVELADFINLLRDILEQKVQKAPTSEKNALHSFEEHRLAVLMLWKLFGFGAKYKGMLRGTKLFKLLIGLRVEMSVVFSETVNKYTGVHYASDLAKLLEKLMESMRQ</sequence>
<protein>
    <submittedName>
        <fullName evidence="1">GM21364</fullName>
    </submittedName>
</protein>